<keyword evidence="1" id="KW-0812">Transmembrane</keyword>
<proteinExistence type="predicted"/>
<protein>
    <submittedName>
        <fullName evidence="2">Uncharacterized protein</fullName>
    </submittedName>
</protein>
<gene>
    <name evidence="2" type="ORF">KK1_041209</name>
</gene>
<keyword evidence="1" id="KW-1133">Transmembrane helix</keyword>
<keyword evidence="1" id="KW-0472">Membrane</keyword>
<name>A0A151R4T7_CAJCA</name>
<dbReference type="PANTHER" id="PTHR47413:SF2">
    <property type="entry name" value="LIPASE-LIKE PAD4"/>
    <property type="match status" value="1"/>
</dbReference>
<evidence type="ECO:0000313" key="2">
    <source>
        <dbReference type="EMBL" id="KYP37580.1"/>
    </source>
</evidence>
<organism evidence="2 3">
    <name type="scientific">Cajanus cajan</name>
    <name type="common">Pigeon pea</name>
    <name type="synonym">Cajanus indicus</name>
    <dbReference type="NCBI Taxonomy" id="3821"/>
    <lineage>
        <taxon>Eukaryota</taxon>
        <taxon>Viridiplantae</taxon>
        <taxon>Streptophyta</taxon>
        <taxon>Embryophyta</taxon>
        <taxon>Tracheophyta</taxon>
        <taxon>Spermatophyta</taxon>
        <taxon>Magnoliopsida</taxon>
        <taxon>eudicotyledons</taxon>
        <taxon>Gunneridae</taxon>
        <taxon>Pentapetalae</taxon>
        <taxon>rosids</taxon>
        <taxon>fabids</taxon>
        <taxon>Fabales</taxon>
        <taxon>Fabaceae</taxon>
        <taxon>Papilionoideae</taxon>
        <taxon>50 kb inversion clade</taxon>
        <taxon>NPAAA clade</taxon>
        <taxon>indigoferoid/millettioid clade</taxon>
        <taxon>Phaseoleae</taxon>
        <taxon>Cajanus</taxon>
    </lineage>
</organism>
<reference evidence="2" key="1">
    <citation type="journal article" date="2012" name="Nat. Biotechnol.">
        <title>Draft genome sequence of pigeonpea (Cajanus cajan), an orphan legume crop of resource-poor farmers.</title>
        <authorList>
            <person name="Varshney R.K."/>
            <person name="Chen W."/>
            <person name="Li Y."/>
            <person name="Bharti A.K."/>
            <person name="Saxena R.K."/>
            <person name="Schlueter J.A."/>
            <person name="Donoghue M.T."/>
            <person name="Azam S."/>
            <person name="Fan G."/>
            <person name="Whaley A.M."/>
            <person name="Farmer A.D."/>
            <person name="Sheridan J."/>
            <person name="Iwata A."/>
            <person name="Tuteja R."/>
            <person name="Penmetsa R.V."/>
            <person name="Wu W."/>
            <person name="Upadhyaya H.D."/>
            <person name="Yang S.P."/>
            <person name="Shah T."/>
            <person name="Saxena K.B."/>
            <person name="Michael T."/>
            <person name="McCombie W.R."/>
            <person name="Yang B."/>
            <person name="Zhang G."/>
            <person name="Yang H."/>
            <person name="Wang J."/>
            <person name="Spillane C."/>
            <person name="Cook D.R."/>
            <person name="May G.D."/>
            <person name="Xu X."/>
            <person name="Jackson S.A."/>
        </authorList>
    </citation>
    <scope>NUCLEOTIDE SEQUENCE [LARGE SCALE GENOMIC DNA]</scope>
</reference>
<evidence type="ECO:0000313" key="3">
    <source>
        <dbReference type="Proteomes" id="UP000075243"/>
    </source>
</evidence>
<dbReference type="OMA" id="QNQDERR"/>
<dbReference type="STRING" id="3821.A0A151R4T7"/>
<dbReference type="AlphaFoldDB" id="A0A151R4T7"/>
<sequence length="138" mass="15445">FESREMLATFVSSTPLLPDSWRLCTQANATPFRSFLVHRVASAVYVAFSGVHTAAGSDSSWRSLAPLHTIGGLPLFASRPTREGEDPVMVHAGMLNLFFSLFDSFQNQVPFRFPILTIFYAILLSKPLIIFKLLVNFY</sequence>
<dbReference type="Gramene" id="C.cajan_36756.t">
    <property type="protein sequence ID" value="C.cajan_36756.t.cds1"/>
    <property type="gene ID" value="C.cajan_36756"/>
</dbReference>
<dbReference type="PANTHER" id="PTHR47413">
    <property type="entry name" value="LIPASE-LIKE PAD4"/>
    <property type="match status" value="1"/>
</dbReference>
<keyword evidence="3" id="KW-1185">Reference proteome</keyword>
<evidence type="ECO:0000256" key="1">
    <source>
        <dbReference type="SAM" id="Phobius"/>
    </source>
</evidence>
<feature type="transmembrane region" description="Helical" evidence="1">
    <location>
        <begin position="111"/>
        <end position="135"/>
    </location>
</feature>
<dbReference type="EMBL" id="KQ484089">
    <property type="protein sequence ID" value="KYP37580.1"/>
    <property type="molecule type" value="Genomic_DNA"/>
</dbReference>
<accession>A0A151R4T7</accession>
<feature type="non-terminal residue" evidence="2">
    <location>
        <position position="1"/>
    </location>
</feature>
<dbReference type="Proteomes" id="UP000075243">
    <property type="component" value="Unassembled WGS sequence"/>
</dbReference>